<gene>
    <name evidence="1" type="ORF">MRB53_011673</name>
</gene>
<evidence type="ECO:0000313" key="1">
    <source>
        <dbReference type="EMBL" id="KAJ8637406.1"/>
    </source>
</evidence>
<organism evidence="1 2">
    <name type="scientific">Persea americana</name>
    <name type="common">Avocado</name>
    <dbReference type="NCBI Taxonomy" id="3435"/>
    <lineage>
        <taxon>Eukaryota</taxon>
        <taxon>Viridiplantae</taxon>
        <taxon>Streptophyta</taxon>
        <taxon>Embryophyta</taxon>
        <taxon>Tracheophyta</taxon>
        <taxon>Spermatophyta</taxon>
        <taxon>Magnoliopsida</taxon>
        <taxon>Magnoliidae</taxon>
        <taxon>Laurales</taxon>
        <taxon>Lauraceae</taxon>
        <taxon>Persea</taxon>
    </lineage>
</organism>
<protein>
    <submittedName>
        <fullName evidence="1">Uncharacterized protein</fullName>
    </submittedName>
</protein>
<proteinExistence type="predicted"/>
<name>A0ACC2LV92_PERAE</name>
<comment type="caution">
    <text evidence="1">The sequence shown here is derived from an EMBL/GenBank/DDBJ whole genome shotgun (WGS) entry which is preliminary data.</text>
</comment>
<sequence>MWDPSIPVDHWCTHVAVSLYPYATWPLFTRALESSLTFLFCPFQFAKNSIGYRSISPIMSLKFGICNASLILIAWSNNG</sequence>
<dbReference type="Proteomes" id="UP001234297">
    <property type="component" value="Chromosome 3"/>
</dbReference>
<accession>A0ACC2LV92</accession>
<dbReference type="EMBL" id="CM056811">
    <property type="protein sequence ID" value="KAJ8637406.1"/>
    <property type="molecule type" value="Genomic_DNA"/>
</dbReference>
<keyword evidence="2" id="KW-1185">Reference proteome</keyword>
<evidence type="ECO:0000313" key="2">
    <source>
        <dbReference type="Proteomes" id="UP001234297"/>
    </source>
</evidence>
<reference evidence="1 2" key="1">
    <citation type="journal article" date="2022" name="Hortic Res">
        <title>A haplotype resolved chromosomal level avocado genome allows analysis of novel avocado genes.</title>
        <authorList>
            <person name="Nath O."/>
            <person name="Fletcher S.J."/>
            <person name="Hayward A."/>
            <person name="Shaw L.M."/>
            <person name="Masouleh A.K."/>
            <person name="Furtado A."/>
            <person name="Henry R.J."/>
            <person name="Mitter N."/>
        </authorList>
    </citation>
    <scope>NUCLEOTIDE SEQUENCE [LARGE SCALE GENOMIC DNA]</scope>
    <source>
        <strain evidence="2">cv. Hass</strain>
    </source>
</reference>